<organism evidence="1 2">
    <name type="scientific">Flavobacterium akiainvivens</name>
    <dbReference type="NCBI Taxonomy" id="1202724"/>
    <lineage>
        <taxon>Bacteria</taxon>
        <taxon>Pseudomonadati</taxon>
        <taxon>Bacteroidota</taxon>
        <taxon>Flavobacteriia</taxon>
        <taxon>Flavobacteriales</taxon>
        <taxon>Flavobacteriaceae</taxon>
        <taxon>Flavobacterium</taxon>
    </lineage>
</organism>
<dbReference type="InterPro" id="IPR009097">
    <property type="entry name" value="Cyclic_Pdiesterase"/>
</dbReference>
<dbReference type="Pfam" id="PF13563">
    <property type="entry name" value="2_5_RNA_ligase2"/>
    <property type="match status" value="1"/>
</dbReference>
<evidence type="ECO:0000313" key="2">
    <source>
        <dbReference type="Proteomes" id="UP000037755"/>
    </source>
</evidence>
<name>A0A0M9VIL0_9FLAO</name>
<proteinExistence type="predicted"/>
<reference evidence="1 2" key="1">
    <citation type="submission" date="2015-08" db="EMBL/GenBank/DDBJ databases">
        <title>Whole genome sequence of Flavobacterium akiainvivens IK-1T, from decaying Wikstroemia oahuensis, an endemic Hawaiian shrub.</title>
        <authorList>
            <person name="Wan X."/>
            <person name="Hou S."/>
            <person name="Saito J."/>
            <person name="Donachie S."/>
        </authorList>
    </citation>
    <scope>NUCLEOTIDE SEQUENCE [LARGE SCALE GENOMIC DNA]</scope>
    <source>
        <strain evidence="1 2">IK-1</strain>
    </source>
</reference>
<protein>
    <recommendedName>
        <fullName evidence="3">2'-5' RNA ligase</fullName>
    </recommendedName>
</protein>
<dbReference type="EMBL" id="LIYD01000005">
    <property type="protein sequence ID" value="KOS06786.1"/>
    <property type="molecule type" value="Genomic_DNA"/>
</dbReference>
<sequence>MPKKNPNQISLFPEAVYEYFVLLSPSDAVIADVDNMKQQLHEMIGLDSGNLNSVAHISLYKQEGLDAAVVKSAARRALSGQKKFPVKIAGHDFFKSGEKRTLYLKIENPEPIDAIYNLLCPPKKPAKQINRQISILDRPGKKLPPPRTINPHITIARNIAVEDFERIEDFTPFDYQNEWLCEKVTILRRPVGTDKHFSPVTEIKLG</sequence>
<dbReference type="RefSeq" id="WP_054408409.1">
    <property type="nucleotide sequence ID" value="NZ_FOYA01000025.1"/>
</dbReference>
<evidence type="ECO:0000313" key="1">
    <source>
        <dbReference type="EMBL" id="KOS06786.1"/>
    </source>
</evidence>
<dbReference type="Gene3D" id="3.90.1140.10">
    <property type="entry name" value="Cyclic phosphodiesterase"/>
    <property type="match status" value="1"/>
</dbReference>
<evidence type="ECO:0008006" key="3">
    <source>
        <dbReference type="Google" id="ProtNLM"/>
    </source>
</evidence>
<comment type="caution">
    <text evidence="1">The sequence shown here is derived from an EMBL/GenBank/DDBJ whole genome shotgun (WGS) entry which is preliminary data.</text>
</comment>
<dbReference type="OrthoDB" id="1351981at2"/>
<dbReference type="SUPFAM" id="SSF55144">
    <property type="entry name" value="LigT-like"/>
    <property type="match status" value="1"/>
</dbReference>
<dbReference type="AlphaFoldDB" id="A0A0M9VIL0"/>
<dbReference type="PATRIC" id="fig|1202724.3.peg.2630"/>
<dbReference type="Proteomes" id="UP000037755">
    <property type="component" value="Unassembled WGS sequence"/>
</dbReference>
<keyword evidence="2" id="KW-1185">Reference proteome</keyword>
<accession>A0A0M9VIL0</accession>
<gene>
    <name evidence="1" type="ORF">AM493_12705</name>
</gene>